<dbReference type="GO" id="GO:0005759">
    <property type="term" value="C:mitochondrial matrix"/>
    <property type="evidence" value="ECO:0007669"/>
    <property type="project" value="TreeGrafter"/>
</dbReference>
<evidence type="ECO:0000256" key="1">
    <source>
        <dbReference type="ARBA" id="ARBA00007692"/>
    </source>
</evidence>
<name>A0A1B6LCQ0_9HEMI</name>
<dbReference type="GO" id="GO:0003676">
    <property type="term" value="F:nucleic acid binding"/>
    <property type="evidence" value="ECO:0007669"/>
    <property type="project" value="InterPro"/>
</dbReference>
<dbReference type="AlphaFoldDB" id="A0A1B6LCQ0"/>
<dbReference type="PANTHER" id="PTHR15437">
    <property type="entry name" value="TRANSCRIPTION TERMINATION FACTOR, MITOCHONDRIAL"/>
    <property type="match status" value="1"/>
</dbReference>
<gene>
    <name evidence="3" type="ORF">g.20119</name>
</gene>
<dbReference type="EMBL" id="GEBQ01018509">
    <property type="protein sequence ID" value="JAT21468.1"/>
    <property type="molecule type" value="Transcribed_RNA"/>
</dbReference>
<dbReference type="InterPro" id="IPR003690">
    <property type="entry name" value="MTERF"/>
</dbReference>
<proteinExistence type="inferred from homology"/>
<dbReference type="InterPro" id="IPR038538">
    <property type="entry name" value="MTERF_sf"/>
</dbReference>
<evidence type="ECO:0000313" key="3">
    <source>
        <dbReference type="EMBL" id="JAT21468.1"/>
    </source>
</evidence>
<evidence type="ECO:0000256" key="2">
    <source>
        <dbReference type="ARBA" id="ARBA00022946"/>
    </source>
</evidence>
<reference evidence="3" key="1">
    <citation type="submission" date="2015-11" db="EMBL/GenBank/DDBJ databases">
        <title>De novo transcriptome assembly of four potential Pierce s Disease insect vectors from Arizona vineyards.</title>
        <authorList>
            <person name="Tassone E.E."/>
        </authorList>
    </citation>
    <scope>NUCLEOTIDE SEQUENCE</scope>
</reference>
<keyword evidence="2" id="KW-0809">Transit peptide</keyword>
<accession>A0A1B6LCQ0</accession>
<feature type="non-terminal residue" evidence="3">
    <location>
        <position position="305"/>
    </location>
</feature>
<dbReference type="PANTHER" id="PTHR15437:SF6">
    <property type="entry name" value="TRANSCRIPTION TERMINATION FACTOR, MITOCHONDRIAL"/>
    <property type="match status" value="1"/>
</dbReference>
<protein>
    <recommendedName>
        <fullName evidence="4">Transcription termination factor, mitochondrial</fullName>
    </recommendedName>
</protein>
<dbReference type="GO" id="GO:0006393">
    <property type="term" value="P:termination of mitochondrial transcription"/>
    <property type="evidence" value="ECO:0007669"/>
    <property type="project" value="TreeGrafter"/>
</dbReference>
<dbReference type="Gene3D" id="1.25.70.10">
    <property type="entry name" value="Transcription termination factor 3, mitochondrial"/>
    <property type="match status" value="1"/>
</dbReference>
<comment type="similarity">
    <text evidence="1">Belongs to the mTERF family.</text>
</comment>
<evidence type="ECO:0008006" key="4">
    <source>
        <dbReference type="Google" id="ProtNLM"/>
    </source>
</evidence>
<sequence length="305" mass="35592">MSLNRLGIIRQSFVTMLIKNADSLFPKFILSKPSCRIINLPWIIIRELRLFSVEFKNNPTETSNLNDENTVESLSNLLKCSIEEATLVYNKNYNFLKNNTIIHSTTILKQNGIKLSAIKENFWLLKYDKGQLQSRLKLLKKWLFTNPNNGLSILRLPFGQLMKYTLRTSEEISSLDGKNRITHFASFVQCEEKRACDLFMKYSFMLTVRLDSMKEILHMLRAQGVLTEDLLNDLWLFRYRPQFISERIKLLDQIGAREKCKIVKPWMLRCQESVLNRYLELREGNIAALGSCLNLRELLSSELAL</sequence>
<organism evidence="3">
    <name type="scientific">Graphocephala atropunctata</name>
    <dbReference type="NCBI Taxonomy" id="36148"/>
    <lineage>
        <taxon>Eukaryota</taxon>
        <taxon>Metazoa</taxon>
        <taxon>Ecdysozoa</taxon>
        <taxon>Arthropoda</taxon>
        <taxon>Hexapoda</taxon>
        <taxon>Insecta</taxon>
        <taxon>Pterygota</taxon>
        <taxon>Neoptera</taxon>
        <taxon>Paraneoptera</taxon>
        <taxon>Hemiptera</taxon>
        <taxon>Auchenorrhyncha</taxon>
        <taxon>Membracoidea</taxon>
        <taxon>Cicadellidae</taxon>
        <taxon>Cicadellinae</taxon>
        <taxon>Cicadellini</taxon>
        <taxon>Graphocephala</taxon>
    </lineage>
</organism>